<feature type="domain" description="PAS" evidence="11">
    <location>
        <begin position="200"/>
        <end position="246"/>
    </location>
</feature>
<dbReference type="PROSITE" id="PS50109">
    <property type="entry name" value="HIS_KIN"/>
    <property type="match status" value="1"/>
</dbReference>
<gene>
    <name evidence="13" type="ORF">HYY20_08970</name>
</gene>
<dbReference type="InterPro" id="IPR036890">
    <property type="entry name" value="HATPase_C_sf"/>
</dbReference>
<evidence type="ECO:0000256" key="4">
    <source>
        <dbReference type="ARBA" id="ARBA00022679"/>
    </source>
</evidence>
<evidence type="ECO:0000259" key="12">
    <source>
        <dbReference type="PROSITE" id="PS50113"/>
    </source>
</evidence>
<evidence type="ECO:0000256" key="1">
    <source>
        <dbReference type="ARBA" id="ARBA00000085"/>
    </source>
</evidence>
<dbReference type="SUPFAM" id="SSF47384">
    <property type="entry name" value="Homodimeric domain of signal transducing histidine kinase"/>
    <property type="match status" value="1"/>
</dbReference>
<dbReference type="Pfam" id="PF02518">
    <property type="entry name" value="HATPase_c"/>
    <property type="match status" value="1"/>
</dbReference>
<dbReference type="CDD" id="cd00130">
    <property type="entry name" value="PAS"/>
    <property type="match status" value="1"/>
</dbReference>
<dbReference type="InterPro" id="IPR000014">
    <property type="entry name" value="PAS"/>
</dbReference>
<evidence type="ECO:0000256" key="5">
    <source>
        <dbReference type="ARBA" id="ARBA00022741"/>
    </source>
</evidence>
<dbReference type="InterPro" id="IPR004358">
    <property type="entry name" value="Sig_transdc_His_kin-like_C"/>
</dbReference>
<dbReference type="EMBL" id="JACPRF010000270">
    <property type="protein sequence ID" value="MBI2876999.1"/>
    <property type="molecule type" value="Genomic_DNA"/>
</dbReference>
<dbReference type="Pfam" id="PF00989">
    <property type="entry name" value="PAS"/>
    <property type="match status" value="1"/>
</dbReference>
<dbReference type="Proteomes" id="UP000769766">
    <property type="component" value="Unassembled WGS sequence"/>
</dbReference>
<accession>A0A932CPN9</accession>
<dbReference type="InterPro" id="IPR003594">
    <property type="entry name" value="HATPase_dom"/>
</dbReference>
<name>A0A932CPN9_UNCTE</name>
<evidence type="ECO:0000259" key="10">
    <source>
        <dbReference type="PROSITE" id="PS50109"/>
    </source>
</evidence>
<dbReference type="AlphaFoldDB" id="A0A932CPN9"/>
<dbReference type="Gene3D" id="1.10.287.130">
    <property type="match status" value="1"/>
</dbReference>
<dbReference type="Pfam" id="PF00512">
    <property type="entry name" value="HisKA"/>
    <property type="match status" value="1"/>
</dbReference>
<dbReference type="GO" id="GO:0006355">
    <property type="term" value="P:regulation of DNA-templated transcription"/>
    <property type="evidence" value="ECO:0007669"/>
    <property type="project" value="InterPro"/>
</dbReference>
<dbReference type="InterPro" id="IPR035965">
    <property type="entry name" value="PAS-like_dom_sf"/>
</dbReference>
<feature type="domain" description="Histidine kinase" evidence="10">
    <location>
        <begin position="336"/>
        <end position="558"/>
    </location>
</feature>
<dbReference type="Pfam" id="PF13185">
    <property type="entry name" value="GAF_2"/>
    <property type="match status" value="1"/>
</dbReference>
<sequence length="567" mass="63264">MKAAKAKGQREVASLREEVAQLRQALQDREEQLAVLHRITQNVTSSLDIDTLLQKIFVEIKKIIPFDMMVILLLDETGENLRLFTLRKEREMTRLEKGYLIPKGNTASGWVVDHNRPRIAKDLSQIPEPLLDEELGLLEGMRSYLMLPLVSKAKPIGTLDIAACQPEVYHEAQAELMQQLAGQIAVAIENAQLYGQLRENKLFLENLIESSIDAIVATNREGIITFASRGVERLIGYRPEELLGRSSSQFYATGEVGVKILRELGQGKRIQDYETEVVTKDGRSVWVSLSASLLYNEKGEVVGTLRIAKDISRRKRLEEQIMQSERMAAAGKLAAGIAHEINNPIAIILSRIDCLQAEASRKGLPTAGLLEDLEVIQHHAQSISRITNTLLTFTRESFKPRDSFLKFRACDINGLMGKTLLLFRHSLQQKGLRLKYEPDPSHPQIWGDDNTLQKVFLNLLQNALDDTPPGGCIALRVRQRPRMPGWVRIQVSDTGTGIPPENLSRIFDLFFTTKEVGKGTGLGLSICHEIIKNHGGTIDVRSQWGKGSTFIVTLPAPPLTEVAAPTP</sequence>
<dbReference type="CDD" id="cd00082">
    <property type="entry name" value="HisKA"/>
    <property type="match status" value="1"/>
</dbReference>
<keyword evidence="3" id="KW-0597">Phosphoprotein</keyword>
<dbReference type="InterPro" id="IPR001610">
    <property type="entry name" value="PAC"/>
</dbReference>
<keyword evidence="7" id="KW-0067">ATP-binding</keyword>
<dbReference type="EC" id="2.7.13.3" evidence="2"/>
<dbReference type="InterPro" id="IPR036097">
    <property type="entry name" value="HisK_dim/P_sf"/>
</dbReference>
<feature type="domain" description="PAC" evidence="12">
    <location>
        <begin position="271"/>
        <end position="323"/>
    </location>
</feature>
<dbReference type="GO" id="GO:0000155">
    <property type="term" value="F:phosphorelay sensor kinase activity"/>
    <property type="evidence" value="ECO:0007669"/>
    <property type="project" value="InterPro"/>
</dbReference>
<dbReference type="NCBIfam" id="TIGR00229">
    <property type="entry name" value="sensory_box"/>
    <property type="match status" value="1"/>
</dbReference>
<organism evidence="13 14">
    <name type="scientific">Tectimicrobiota bacterium</name>
    <dbReference type="NCBI Taxonomy" id="2528274"/>
    <lineage>
        <taxon>Bacteria</taxon>
        <taxon>Pseudomonadati</taxon>
        <taxon>Nitrospinota/Tectimicrobiota group</taxon>
        <taxon>Candidatus Tectimicrobiota</taxon>
    </lineage>
</organism>
<comment type="catalytic activity">
    <reaction evidence="1">
        <text>ATP + protein L-histidine = ADP + protein N-phospho-L-histidine.</text>
        <dbReference type="EC" id="2.7.13.3"/>
    </reaction>
</comment>
<dbReference type="SMART" id="SM00065">
    <property type="entry name" value="GAF"/>
    <property type="match status" value="1"/>
</dbReference>
<dbReference type="Gene3D" id="3.30.450.40">
    <property type="match status" value="1"/>
</dbReference>
<evidence type="ECO:0000256" key="9">
    <source>
        <dbReference type="SAM" id="Coils"/>
    </source>
</evidence>
<dbReference type="PROSITE" id="PS50113">
    <property type="entry name" value="PAC"/>
    <property type="match status" value="1"/>
</dbReference>
<dbReference type="GO" id="GO:0005524">
    <property type="term" value="F:ATP binding"/>
    <property type="evidence" value="ECO:0007669"/>
    <property type="project" value="UniProtKB-KW"/>
</dbReference>
<evidence type="ECO:0000256" key="3">
    <source>
        <dbReference type="ARBA" id="ARBA00022553"/>
    </source>
</evidence>
<dbReference type="SUPFAM" id="SSF55781">
    <property type="entry name" value="GAF domain-like"/>
    <property type="match status" value="1"/>
</dbReference>
<dbReference type="Gene3D" id="3.30.565.10">
    <property type="entry name" value="Histidine kinase-like ATPase, C-terminal domain"/>
    <property type="match status" value="1"/>
</dbReference>
<reference evidence="13" key="1">
    <citation type="submission" date="2020-07" db="EMBL/GenBank/DDBJ databases">
        <title>Huge and variable diversity of episymbiotic CPR bacteria and DPANN archaea in groundwater ecosystems.</title>
        <authorList>
            <person name="He C.Y."/>
            <person name="Keren R."/>
            <person name="Whittaker M."/>
            <person name="Farag I.F."/>
            <person name="Doudna J."/>
            <person name="Cate J.H.D."/>
            <person name="Banfield J.F."/>
        </authorList>
    </citation>
    <scope>NUCLEOTIDE SEQUENCE</scope>
    <source>
        <strain evidence="13">NC_groundwater_672_Ag_B-0.1um_62_36</strain>
    </source>
</reference>
<keyword evidence="6" id="KW-0418">Kinase</keyword>
<keyword evidence="5" id="KW-0547">Nucleotide-binding</keyword>
<comment type="caution">
    <text evidence="13">The sequence shown here is derived from an EMBL/GenBank/DDBJ whole genome shotgun (WGS) entry which is preliminary data.</text>
</comment>
<evidence type="ECO:0000256" key="6">
    <source>
        <dbReference type="ARBA" id="ARBA00022777"/>
    </source>
</evidence>
<dbReference type="InterPro" id="IPR003661">
    <property type="entry name" value="HisK_dim/P_dom"/>
</dbReference>
<dbReference type="PANTHER" id="PTHR43065">
    <property type="entry name" value="SENSOR HISTIDINE KINASE"/>
    <property type="match status" value="1"/>
</dbReference>
<dbReference type="SUPFAM" id="SSF55785">
    <property type="entry name" value="PYP-like sensor domain (PAS domain)"/>
    <property type="match status" value="1"/>
</dbReference>
<evidence type="ECO:0000259" key="11">
    <source>
        <dbReference type="PROSITE" id="PS50112"/>
    </source>
</evidence>
<protein>
    <recommendedName>
        <fullName evidence="2">histidine kinase</fullName>
        <ecNumber evidence="2">2.7.13.3</ecNumber>
    </recommendedName>
</protein>
<proteinExistence type="predicted"/>
<dbReference type="SMART" id="SM00086">
    <property type="entry name" value="PAC"/>
    <property type="match status" value="1"/>
</dbReference>
<evidence type="ECO:0000256" key="8">
    <source>
        <dbReference type="ARBA" id="ARBA00023012"/>
    </source>
</evidence>
<dbReference type="SMART" id="SM00387">
    <property type="entry name" value="HATPase_c"/>
    <property type="match status" value="1"/>
</dbReference>
<dbReference type="InterPro" id="IPR005467">
    <property type="entry name" value="His_kinase_dom"/>
</dbReference>
<keyword evidence="8" id="KW-0902">Two-component regulatory system</keyword>
<evidence type="ECO:0000313" key="13">
    <source>
        <dbReference type="EMBL" id="MBI2876999.1"/>
    </source>
</evidence>
<keyword evidence="4" id="KW-0808">Transferase</keyword>
<dbReference type="PROSITE" id="PS50112">
    <property type="entry name" value="PAS"/>
    <property type="match status" value="1"/>
</dbReference>
<feature type="coiled-coil region" evidence="9">
    <location>
        <begin position="5"/>
        <end position="32"/>
    </location>
</feature>
<dbReference type="InterPro" id="IPR000700">
    <property type="entry name" value="PAS-assoc_C"/>
</dbReference>
<keyword evidence="9" id="KW-0175">Coiled coil</keyword>
<evidence type="ECO:0000313" key="14">
    <source>
        <dbReference type="Proteomes" id="UP000769766"/>
    </source>
</evidence>
<dbReference type="SMART" id="SM00091">
    <property type="entry name" value="PAS"/>
    <property type="match status" value="1"/>
</dbReference>
<dbReference type="InterPro" id="IPR003018">
    <property type="entry name" value="GAF"/>
</dbReference>
<evidence type="ECO:0000256" key="2">
    <source>
        <dbReference type="ARBA" id="ARBA00012438"/>
    </source>
</evidence>
<dbReference type="InterPro" id="IPR013767">
    <property type="entry name" value="PAS_fold"/>
</dbReference>
<dbReference type="Gene3D" id="3.30.450.20">
    <property type="entry name" value="PAS domain"/>
    <property type="match status" value="1"/>
</dbReference>
<dbReference type="SMART" id="SM00388">
    <property type="entry name" value="HisKA"/>
    <property type="match status" value="1"/>
</dbReference>
<dbReference type="InterPro" id="IPR029016">
    <property type="entry name" value="GAF-like_dom_sf"/>
</dbReference>
<dbReference type="PRINTS" id="PR00344">
    <property type="entry name" value="BCTRLSENSOR"/>
</dbReference>
<dbReference type="PANTHER" id="PTHR43065:SF10">
    <property type="entry name" value="PEROXIDE STRESS-ACTIVATED HISTIDINE KINASE MAK3"/>
    <property type="match status" value="1"/>
</dbReference>
<evidence type="ECO:0000256" key="7">
    <source>
        <dbReference type="ARBA" id="ARBA00022840"/>
    </source>
</evidence>
<dbReference type="CDD" id="cd00075">
    <property type="entry name" value="HATPase"/>
    <property type="match status" value="1"/>
</dbReference>
<dbReference type="SUPFAM" id="SSF55874">
    <property type="entry name" value="ATPase domain of HSP90 chaperone/DNA topoisomerase II/histidine kinase"/>
    <property type="match status" value="1"/>
</dbReference>